<name>A0ABS4VIL0_9ACTN</name>
<sequence length="111" mass="11969">MDTLVGGRGATLSGGQRARIALAPALLTQPRVLILDESTARLDNTSDAELATALHQEGRTTVVITHRRATIRRCDRIAVLDAGRVTEEGTWEELSGRSESALNRCLVHIPA</sequence>
<dbReference type="InterPro" id="IPR003439">
    <property type="entry name" value="ABC_transporter-like_ATP-bd"/>
</dbReference>
<gene>
    <name evidence="2" type="ORF">JOF59_006118</name>
</gene>
<evidence type="ECO:0000313" key="2">
    <source>
        <dbReference type="EMBL" id="MBP2363626.1"/>
    </source>
</evidence>
<dbReference type="PANTHER" id="PTHR43394:SF1">
    <property type="entry name" value="ATP-BINDING CASSETTE SUB-FAMILY B MEMBER 10, MITOCHONDRIAL"/>
    <property type="match status" value="1"/>
</dbReference>
<evidence type="ECO:0000313" key="3">
    <source>
        <dbReference type="Proteomes" id="UP001519311"/>
    </source>
</evidence>
<dbReference type="Proteomes" id="UP001519311">
    <property type="component" value="Unassembled WGS sequence"/>
</dbReference>
<evidence type="ECO:0000259" key="1">
    <source>
        <dbReference type="Pfam" id="PF00005"/>
    </source>
</evidence>
<organism evidence="2 3">
    <name type="scientific">Streptomyces clavifer</name>
    <dbReference type="NCBI Taxonomy" id="68188"/>
    <lineage>
        <taxon>Bacteria</taxon>
        <taxon>Bacillati</taxon>
        <taxon>Actinomycetota</taxon>
        <taxon>Actinomycetes</taxon>
        <taxon>Kitasatosporales</taxon>
        <taxon>Streptomycetaceae</taxon>
        <taxon>Streptomyces</taxon>
    </lineage>
</organism>
<dbReference type="EMBL" id="JAGINS010000002">
    <property type="protein sequence ID" value="MBP2363626.1"/>
    <property type="molecule type" value="Genomic_DNA"/>
</dbReference>
<dbReference type="Gene3D" id="3.40.50.300">
    <property type="entry name" value="P-loop containing nucleotide triphosphate hydrolases"/>
    <property type="match status" value="1"/>
</dbReference>
<keyword evidence="3" id="KW-1185">Reference proteome</keyword>
<comment type="caution">
    <text evidence="2">The sequence shown here is derived from an EMBL/GenBank/DDBJ whole genome shotgun (WGS) entry which is preliminary data.</text>
</comment>
<protein>
    <submittedName>
        <fullName evidence="2">ABC-type multidrug transport system fused ATPase/permease subunit</fullName>
    </submittedName>
</protein>
<accession>A0ABS4VIL0</accession>
<dbReference type="SUPFAM" id="SSF52540">
    <property type="entry name" value="P-loop containing nucleoside triphosphate hydrolases"/>
    <property type="match status" value="1"/>
</dbReference>
<reference evidence="2 3" key="1">
    <citation type="submission" date="2021-03" db="EMBL/GenBank/DDBJ databases">
        <title>Sequencing the genomes of 1000 actinobacteria strains.</title>
        <authorList>
            <person name="Klenk H.-P."/>
        </authorList>
    </citation>
    <scope>NUCLEOTIDE SEQUENCE [LARGE SCALE GENOMIC DNA]</scope>
    <source>
        <strain evidence="2 3">DSM 40843</strain>
    </source>
</reference>
<dbReference type="Pfam" id="PF00005">
    <property type="entry name" value="ABC_tran"/>
    <property type="match status" value="1"/>
</dbReference>
<proteinExistence type="predicted"/>
<dbReference type="InterPro" id="IPR027417">
    <property type="entry name" value="P-loop_NTPase"/>
</dbReference>
<dbReference type="InterPro" id="IPR039421">
    <property type="entry name" value="Type_1_exporter"/>
</dbReference>
<dbReference type="PANTHER" id="PTHR43394">
    <property type="entry name" value="ATP-DEPENDENT PERMEASE MDL1, MITOCHONDRIAL"/>
    <property type="match status" value="1"/>
</dbReference>
<feature type="domain" description="ABC transporter" evidence="1">
    <location>
        <begin position="3"/>
        <end position="40"/>
    </location>
</feature>